<dbReference type="HOGENOM" id="CLU_000445_88_6_9"/>
<dbReference type="Pfam" id="PF12833">
    <property type="entry name" value="HTH_18"/>
    <property type="match status" value="1"/>
</dbReference>
<feature type="domain" description="HTH araC/xylS-type" evidence="4">
    <location>
        <begin position="182"/>
        <end position="280"/>
    </location>
</feature>
<reference evidence="6" key="1">
    <citation type="submission" date="2011-06" db="EMBL/GenBank/DDBJ databases">
        <title>Complete genome sequence of Paenibacillus mucilaginosus KNP414.</title>
        <authorList>
            <person name="Wang J."/>
            <person name="Hu S."/>
            <person name="Hu X."/>
            <person name="Zhang B."/>
            <person name="Dong D."/>
            <person name="Zhang S."/>
            <person name="Zhao K."/>
            <person name="Wu D."/>
        </authorList>
    </citation>
    <scope>NUCLEOTIDE SEQUENCE [LARGE SCALE GENOMIC DNA]</scope>
    <source>
        <strain evidence="6">KNP414</strain>
    </source>
</reference>
<accession>F8F583</accession>
<dbReference type="RefSeq" id="WP_013915974.1">
    <property type="nucleotide sequence ID" value="NC_015690.1"/>
</dbReference>
<dbReference type="GO" id="GO:0043565">
    <property type="term" value="F:sequence-specific DNA binding"/>
    <property type="evidence" value="ECO:0007669"/>
    <property type="project" value="InterPro"/>
</dbReference>
<dbReference type="InterPro" id="IPR020449">
    <property type="entry name" value="Tscrpt_reg_AraC-type_HTH"/>
</dbReference>
<dbReference type="PATRIC" id="fig|1036673.3.peg.2021"/>
<keyword evidence="3" id="KW-0804">Transcription</keyword>
<dbReference type="PROSITE" id="PS01124">
    <property type="entry name" value="HTH_ARAC_FAMILY_2"/>
    <property type="match status" value="1"/>
</dbReference>
<dbReference type="AlphaFoldDB" id="F8F583"/>
<protein>
    <submittedName>
        <fullName evidence="5">Transcriptional regulator, AraC family</fullName>
    </submittedName>
</protein>
<dbReference type="SUPFAM" id="SSF51215">
    <property type="entry name" value="Regulatory protein AraC"/>
    <property type="match status" value="1"/>
</dbReference>
<dbReference type="Gene3D" id="1.10.10.60">
    <property type="entry name" value="Homeodomain-like"/>
    <property type="match status" value="2"/>
</dbReference>
<proteinExistence type="predicted"/>
<evidence type="ECO:0000256" key="2">
    <source>
        <dbReference type="ARBA" id="ARBA00023125"/>
    </source>
</evidence>
<keyword evidence="2" id="KW-0238">DNA-binding</keyword>
<dbReference type="KEGG" id="pms:KNP414_02252"/>
<dbReference type="InterPro" id="IPR037923">
    <property type="entry name" value="HTH-like"/>
</dbReference>
<dbReference type="Pfam" id="PF02311">
    <property type="entry name" value="AraC_binding"/>
    <property type="match status" value="1"/>
</dbReference>
<evidence type="ECO:0000313" key="5">
    <source>
        <dbReference type="EMBL" id="AEI40813.1"/>
    </source>
</evidence>
<dbReference type="SUPFAM" id="SSF46689">
    <property type="entry name" value="Homeodomain-like"/>
    <property type="match status" value="2"/>
</dbReference>
<dbReference type="PANTHER" id="PTHR43280">
    <property type="entry name" value="ARAC-FAMILY TRANSCRIPTIONAL REGULATOR"/>
    <property type="match status" value="1"/>
</dbReference>
<name>F8F583_PAEMK</name>
<gene>
    <name evidence="5" type="ordered locus">KNP414_02252</name>
</gene>
<reference evidence="5 6" key="2">
    <citation type="journal article" date="2013" name="Genome Announc.">
        <title>Genome Sequence of Growth-Improving Paenibacillus mucilaginosus Strain KNP414.</title>
        <authorList>
            <person name="Lu J.J."/>
            <person name="Wang J.F."/>
            <person name="Hu X.F."/>
        </authorList>
    </citation>
    <scope>NUCLEOTIDE SEQUENCE [LARGE SCALE GENOMIC DNA]</scope>
    <source>
        <strain evidence="5 6">KNP414</strain>
    </source>
</reference>
<dbReference type="Proteomes" id="UP000006620">
    <property type="component" value="Chromosome"/>
</dbReference>
<keyword evidence="1" id="KW-0805">Transcription regulation</keyword>
<evidence type="ECO:0000256" key="3">
    <source>
        <dbReference type="ARBA" id="ARBA00023163"/>
    </source>
</evidence>
<evidence type="ECO:0000313" key="6">
    <source>
        <dbReference type="Proteomes" id="UP000006620"/>
    </source>
</evidence>
<dbReference type="EMBL" id="CP002869">
    <property type="protein sequence ID" value="AEI40813.1"/>
    <property type="molecule type" value="Genomic_DNA"/>
</dbReference>
<dbReference type="PRINTS" id="PR00032">
    <property type="entry name" value="HTHARAC"/>
</dbReference>
<organism evidence="5 6">
    <name type="scientific">Paenibacillus mucilaginosus (strain KNP414)</name>
    <dbReference type="NCBI Taxonomy" id="1036673"/>
    <lineage>
        <taxon>Bacteria</taxon>
        <taxon>Bacillati</taxon>
        <taxon>Bacillota</taxon>
        <taxon>Bacilli</taxon>
        <taxon>Bacillales</taxon>
        <taxon>Paenibacillaceae</taxon>
        <taxon>Paenibacillus</taxon>
    </lineage>
</organism>
<dbReference type="CDD" id="cd06986">
    <property type="entry name" value="cupin_MmsR-like_N"/>
    <property type="match status" value="1"/>
</dbReference>
<dbReference type="Gene3D" id="2.60.120.280">
    <property type="entry name" value="Regulatory protein AraC"/>
    <property type="match status" value="1"/>
</dbReference>
<evidence type="ECO:0000259" key="4">
    <source>
        <dbReference type="PROSITE" id="PS01124"/>
    </source>
</evidence>
<sequence>MQEQEHLFFPQPAFPHYPCYPDYIGGFSGIPSHVVQRPARTTDLRLDQLYNLHFVLGGRGYVDWRDQRYELGIGDGFLYGPGLPQRYGADRDNPWDIRWVHFATNGLESMLGTRGMGEVWIFHMKEISKLHRCMEELLALGRAFDLEQEARASVLLYELLVHLMKEAAPIALPRETAVSSIHRAADYIRANCTVALTLADMAEYAGYSVPYFSRKFHGIIGKTPTAYLLESRVLLAKQMLVSTPWTVKEIASAAGFAQSSYFIHCFKRLVHMTPEQFRSHFKP</sequence>
<dbReference type="InterPro" id="IPR018060">
    <property type="entry name" value="HTH_AraC"/>
</dbReference>
<dbReference type="PANTHER" id="PTHR43280:SF2">
    <property type="entry name" value="HTH-TYPE TRANSCRIPTIONAL REGULATOR EXSA"/>
    <property type="match status" value="1"/>
</dbReference>
<dbReference type="InterPro" id="IPR009057">
    <property type="entry name" value="Homeodomain-like_sf"/>
</dbReference>
<dbReference type="SMART" id="SM00342">
    <property type="entry name" value="HTH_ARAC"/>
    <property type="match status" value="1"/>
</dbReference>
<dbReference type="GO" id="GO:0003700">
    <property type="term" value="F:DNA-binding transcription factor activity"/>
    <property type="evidence" value="ECO:0007669"/>
    <property type="project" value="InterPro"/>
</dbReference>
<evidence type="ECO:0000256" key="1">
    <source>
        <dbReference type="ARBA" id="ARBA00023015"/>
    </source>
</evidence>
<dbReference type="InterPro" id="IPR003313">
    <property type="entry name" value="AraC-bd"/>
</dbReference>